<dbReference type="EMBL" id="OX465084">
    <property type="protein sequence ID" value="CAI9295730.1"/>
    <property type="molecule type" value="Genomic_DNA"/>
</dbReference>
<feature type="compositionally biased region" description="Pro residues" evidence="1">
    <location>
        <begin position="49"/>
        <end position="60"/>
    </location>
</feature>
<keyword evidence="4" id="KW-1185">Reference proteome</keyword>
<evidence type="ECO:0000256" key="1">
    <source>
        <dbReference type="SAM" id="MobiDB-lite"/>
    </source>
</evidence>
<feature type="transmembrane region" description="Helical" evidence="2">
    <location>
        <begin position="17"/>
        <end position="35"/>
    </location>
</feature>
<organism evidence="3 4">
    <name type="scientific">Lactuca saligna</name>
    <name type="common">Willowleaf lettuce</name>
    <dbReference type="NCBI Taxonomy" id="75948"/>
    <lineage>
        <taxon>Eukaryota</taxon>
        <taxon>Viridiplantae</taxon>
        <taxon>Streptophyta</taxon>
        <taxon>Embryophyta</taxon>
        <taxon>Tracheophyta</taxon>
        <taxon>Spermatophyta</taxon>
        <taxon>Magnoliopsida</taxon>
        <taxon>eudicotyledons</taxon>
        <taxon>Gunneridae</taxon>
        <taxon>Pentapetalae</taxon>
        <taxon>asterids</taxon>
        <taxon>campanulids</taxon>
        <taxon>Asterales</taxon>
        <taxon>Asteraceae</taxon>
        <taxon>Cichorioideae</taxon>
        <taxon>Cichorieae</taxon>
        <taxon>Lactucinae</taxon>
        <taxon>Lactuca</taxon>
    </lineage>
</organism>
<feature type="region of interest" description="Disordered" evidence="1">
    <location>
        <begin position="42"/>
        <end position="75"/>
    </location>
</feature>
<proteinExistence type="predicted"/>
<dbReference type="AlphaFoldDB" id="A0AA35ZN31"/>
<dbReference type="Proteomes" id="UP001177003">
    <property type="component" value="Chromosome 8"/>
</dbReference>
<evidence type="ECO:0000313" key="4">
    <source>
        <dbReference type="Proteomes" id="UP001177003"/>
    </source>
</evidence>
<protein>
    <submittedName>
        <fullName evidence="3">Uncharacterized protein</fullName>
    </submittedName>
</protein>
<keyword evidence="2" id="KW-0472">Membrane</keyword>
<keyword evidence="2" id="KW-1133">Transmembrane helix</keyword>
<dbReference type="PANTHER" id="PTHR36595">
    <property type="entry name" value="TRANSMEMBRANE PROTEIN"/>
    <property type="match status" value="1"/>
</dbReference>
<keyword evidence="2" id="KW-0812">Transmembrane</keyword>
<name>A0AA35ZN31_LACSI</name>
<accession>A0AA35ZN31</accession>
<evidence type="ECO:0000313" key="3">
    <source>
        <dbReference type="EMBL" id="CAI9295730.1"/>
    </source>
</evidence>
<dbReference type="PANTHER" id="PTHR36595:SF1">
    <property type="entry name" value="TRANSMEMBRANE PROTEIN"/>
    <property type="match status" value="1"/>
</dbReference>
<evidence type="ECO:0000256" key="2">
    <source>
        <dbReference type="SAM" id="Phobius"/>
    </source>
</evidence>
<reference evidence="3" key="1">
    <citation type="submission" date="2023-04" db="EMBL/GenBank/DDBJ databases">
        <authorList>
            <person name="Vijverberg K."/>
            <person name="Xiong W."/>
            <person name="Schranz E."/>
        </authorList>
    </citation>
    <scope>NUCLEOTIDE SEQUENCE</scope>
</reference>
<sequence>MFEFTCELIAVAASNPHLIFLLCNLIIVILILVSLEPASNSHHNCTATPIPPPPSPPPLHPAVNNNKTFETTTPTTLPKETSVNVLIDVDELSYDCTLSVEENEEEQDDDLRRRVEEFINKTNKGWKAEKEKLQLSLAH</sequence>
<gene>
    <name evidence="3" type="ORF">LSALG_LOCUS34656</name>
</gene>